<organism evidence="8 9">
    <name type="scientific">Plasmodium gonderi</name>
    <dbReference type="NCBI Taxonomy" id="77519"/>
    <lineage>
        <taxon>Eukaryota</taxon>
        <taxon>Sar</taxon>
        <taxon>Alveolata</taxon>
        <taxon>Apicomplexa</taxon>
        <taxon>Aconoidasida</taxon>
        <taxon>Haemosporida</taxon>
        <taxon>Plasmodiidae</taxon>
        <taxon>Plasmodium</taxon>
        <taxon>Plasmodium (Plasmodium)</taxon>
    </lineage>
</organism>
<feature type="region of interest" description="Disordered" evidence="7">
    <location>
        <begin position="22"/>
        <end position="47"/>
    </location>
</feature>
<dbReference type="AlphaFoldDB" id="A0A1Y1JHZ5"/>
<protein>
    <recommendedName>
        <fullName evidence="3">Dynactin subunit 6</fullName>
    </recommendedName>
</protein>
<dbReference type="RefSeq" id="XP_028542313.1">
    <property type="nucleotide sequence ID" value="XM_028686512.1"/>
</dbReference>
<reference evidence="9" key="1">
    <citation type="submission" date="2017-04" db="EMBL/GenBank/DDBJ databases">
        <title>Plasmodium gonderi genome.</title>
        <authorList>
            <person name="Arisue N."/>
            <person name="Honma H."/>
            <person name="Kawai S."/>
            <person name="Tougan T."/>
            <person name="Tanabe K."/>
            <person name="Horii T."/>
        </authorList>
    </citation>
    <scope>NUCLEOTIDE SEQUENCE [LARGE SCALE GENOMIC DNA]</scope>
    <source>
        <strain evidence="9">ATCC 30045</strain>
    </source>
</reference>
<comment type="similarity">
    <text evidence="2">Belongs to the dynactin subunits 5/6 family. Dynactin subunit 6 subfamily.</text>
</comment>
<dbReference type="OMA" id="PTIGDHN"/>
<comment type="caution">
    <text evidence="8">The sequence shown here is derived from an EMBL/GenBank/DDBJ whole genome shotgun (WGS) entry which is preliminary data.</text>
</comment>
<dbReference type="GO" id="GO:0005869">
    <property type="term" value="C:dynactin complex"/>
    <property type="evidence" value="ECO:0007669"/>
    <property type="project" value="InterPro"/>
</dbReference>
<dbReference type="SUPFAM" id="SSF51161">
    <property type="entry name" value="Trimeric LpxA-like enzymes"/>
    <property type="match status" value="1"/>
</dbReference>
<evidence type="ECO:0000256" key="6">
    <source>
        <dbReference type="ARBA" id="ARBA00034687"/>
    </source>
</evidence>
<feature type="region of interest" description="Disordered" evidence="7">
    <location>
        <begin position="443"/>
        <end position="488"/>
    </location>
</feature>
<evidence type="ECO:0000256" key="3">
    <source>
        <dbReference type="ARBA" id="ARBA00016573"/>
    </source>
</evidence>
<keyword evidence="5" id="KW-0206">Cytoskeleton</keyword>
<dbReference type="PANTHER" id="PTHR13072">
    <property type="entry name" value="DYNACTIN 6"/>
    <property type="match status" value="1"/>
</dbReference>
<evidence type="ECO:0000256" key="1">
    <source>
        <dbReference type="ARBA" id="ARBA00004245"/>
    </source>
</evidence>
<dbReference type="Gene3D" id="2.160.10.10">
    <property type="entry name" value="Hexapeptide repeat proteins"/>
    <property type="match status" value="1"/>
</dbReference>
<evidence type="ECO:0000256" key="7">
    <source>
        <dbReference type="SAM" id="MobiDB-lite"/>
    </source>
</evidence>
<sequence length="663" mass="77258">MSDKLVKLFSLNLNTSDLKKKKRILPKGDQKNASDVSHSSSNEEKQSNSILGSLSIITSTSDSYSSIKTQQLNPYKRVNSLSEYVYKFKKLASGKNTALEGNNIFRKFNTNQRQLSNWGFCKYSSDHSRVHSGSHSCIASCFQSCINSCSNSYANLLATSTTNSREGSNSHFEFKSIPSGTSDNDATCNSICQEEGHSRNDHDSSLDNEIDNAISPKPQLLCYYKKFKSHMTINSSPLSSYLNTICHLNENAFNETYESMSNFSSNFSDDIPPFLRTDGKWYKPGGHLKRTCWINKTAIKNFLKRAREYNETINGNTQNDKKKVRKIYYKNKKICVSIQMNKLKNKKIWKELTYKENKKLMKNLRENKNYIYNKKNKNCLFRFFLDYIISSCSEVDINSFKSKRKLLQRHVDRYITQFVLSCSCRNKMFLACRNTFEYGKKNNERKRDEKNENEKKENEKKENEKKENERKKDERKKDERKKDERKKDEKKKAIVEKDLLVENEKKREEQKVKKFSSLLANQDNNIILGNGNILFPGCRIISKHGHIHIGDNNLFEDNVTIINCTYDNMYIGNYNIFRSGTYITNVRTIGDQNYFDYKCKCTISNSNIGCCSYIRANLFRGNMNDKRHHYRKIHNTVTDMPQTFLDVTKRYAIEIEKKLENAL</sequence>
<comment type="function">
    <text evidence="6">Part of the dynactin complex that activates the molecular motor dynein for ultra-processive transport along microtubules.</text>
</comment>
<dbReference type="EMBL" id="BDQF01000006">
    <property type="protein sequence ID" value="GAW79724.1"/>
    <property type="molecule type" value="Genomic_DNA"/>
</dbReference>
<dbReference type="PANTHER" id="PTHR13072:SF0">
    <property type="entry name" value="DYNACTIN SUBUNIT 6"/>
    <property type="match status" value="1"/>
</dbReference>
<keyword evidence="9" id="KW-1185">Reference proteome</keyword>
<dbReference type="GeneID" id="39746436"/>
<gene>
    <name evidence="8" type="ORF">PGO_051340</name>
</gene>
<name>A0A1Y1JHZ5_PLAGO</name>
<keyword evidence="4" id="KW-0963">Cytoplasm</keyword>
<accession>A0A1Y1JHZ5</accession>
<dbReference type="GO" id="GO:0070840">
    <property type="term" value="F:dynein complex binding"/>
    <property type="evidence" value="ECO:0007669"/>
    <property type="project" value="TreeGrafter"/>
</dbReference>
<evidence type="ECO:0000313" key="9">
    <source>
        <dbReference type="Proteomes" id="UP000195521"/>
    </source>
</evidence>
<dbReference type="InterPro" id="IPR011004">
    <property type="entry name" value="Trimer_LpxA-like_sf"/>
</dbReference>
<evidence type="ECO:0000313" key="8">
    <source>
        <dbReference type="EMBL" id="GAW79724.1"/>
    </source>
</evidence>
<dbReference type="Proteomes" id="UP000195521">
    <property type="component" value="Unassembled WGS sequence"/>
</dbReference>
<comment type="subcellular location">
    <subcellularLocation>
        <location evidence="1">Cytoplasm</location>
        <location evidence="1">Cytoskeleton</location>
    </subcellularLocation>
</comment>
<dbReference type="GO" id="GO:0007052">
    <property type="term" value="P:mitotic spindle organization"/>
    <property type="evidence" value="ECO:0007669"/>
    <property type="project" value="TreeGrafter"/>
</dbReference>
<proteinExistence type="inferred from homology"/>
<evidence type="ECO:0000256" key="4">
    <source>
        <dbReference type="ARBA" id="ARBA00022490"/>
    </source>
</evidence>
<dbReference type="OrthoDB" id="2355at2759"/>
<evidence type="ECO:0000256" key="2">
    <source>
        <dbReference type="ARBA" id="ARBA00007719"/>
    </source>
</evidence>
<evidence type="ECO:0000256" key="5">
    <source>
        <dbReference type="ARBA" id="ARBA00023212"/>
    </source>
</evidence>
<dbReference type="InterPro" id="IPR027777">
    <property type="entry name" value="DCTN6"/>
</dbReference>